<dbReference type="PANTHER" id="PTHR48078:SF6">
    <property type="entry name" value="L-THREONINE DEHYDRATASE CATABOLIC TDCB"/>
    <property type="match status" value="1"/>
</dbReference>
<dbReference type="RefSeq" id="WP_145373781.1">
    <property type="nucleotide sequence ID" value="NZ_CP036276.1"/>
</dbReference>
<reference evidence="5 6" key="1">
    <citation type="submission" date="2019-02" db="EMBL/GenBank/DDBJ databases">
        <title>Deep-cultivation of Planctomycetes and their phenomic and genomic characterization uncovers novel biology.</title>
        <authorList>
            <person name="Wiegand S."/>
            <person name="Jogler M."/>
            <person name="Boedeker C."/>
            <person name="Pinto D."/>
            <person name="Vollmers J."/>
            <person name="Rivas-Marin E."/>
            <person name="Kohn T."/>
            <person name="Peeters S.H."/>
            <person name="Heuer A."/>
            <person name="Rast P."/>
            <person name="Oberbeckmann S."/>
            <person name="Bunk B."/>
            <person name="Jeske O."/>
            <person name="Meyerdierks A."/>
            <person name="Storesund J.E."/>
            <person name="Kallscheuer N."/>
            <person name="Luecker S."/>
            <person name="Lage O.M."/>
            <person name="Pohl T."/>
            <person name="Merkel B.J."/>
            <person name="Hornburger P."/>
            <person name="Mueller R.-W."/>
            <person name="Bruemmer F."/>
            <person name="Labrenz M."/>
            <person name="Spormann A.M."/>
            <person name="Op den Camp H."/>
            <person name="Overmann J."/>
            <person name="Amann R."/>
            <person name="Jetten M.S.M."/>
            <person name="Mascher T."/>
            <person name="Medema M.H."/>
            <person name="Devos D.P."/>
            <person name="Kaster A.-K."/>
            <person name="Ovreas L."/>
            <person name="Rohde M."/>
            <person name="Galperin M.Y."/>
            <person name="Jogler C."/>
        </authorList>
    </citation>
    <scope>NUCLEOTIDE SEQUENCE [LARGE SCALE GENOMIC DNA]</scope>
    <source>
        <strain evidence="5 6">Mal52</strain>
    </source>
</reference>
<dbReference type="GO" id="GO:0003941">
    <property type="term" value="F:L-serine ammonia-lyase activity"/>
    <property type="evidence" value="ECO:0007669"/>
    <property type="project" value="TreeGrafter"/>
</dbReference>
<dbReference type="CDD" id="cd01563">
    <property type="entry name" value="Thr-synth_1"/>
    <property type="match status" value="1"/>
</dbReference>
<evidence type="ECO:0000313" key="5">
    <source>
        <dbReference type="EMBL" id="QDU41788.1"/>
    </source>
</evidence>
<dbReference type="InterPro" id="IPR000634">
    <property type="entry name" value="Ser/Thr_deHydtase_PyrdxlP-BS"/>
</dbReference>
<dbReference type="GO" id="GO:0004794">
    <property type="term" value="F:threonine deaminase activity"/>
    <property type="evidence" value="ECO:0007669"/>
    <property type="project" value="TreeGrafter"/>
</dbReference>
<dbReference type="GO" id="GO:0009097">
    <property type="term" value="P:isoleucine biosynthetic process"/>
    <property type="evidence" value="ECO:0007669"/>
    <property type="project" value="TreeGrafter"/>
</dbReference>
<evidence type="ECO:0000256" key="1">
    <source>
        <dbReference type="ARBA" id="ARBA00001933"/>
    </source>
</evidence>
<dbReference type="InterPro" id="IPR001926">
    <property type="entry name" value="TrpB-like_PALP"/>
</dbReference>
<accession>A0A517ZH40</accession>
<comment type="cofactor">
    <cofactor evidence="1">
        <name>pyridoxal 5'-phosphate</name>
        <dbReference type="ChEBI" id="CHEBI:597326"/>
    </cofactor>
</comment>
<keyword evidence="3 5" id="KW-0456">Lyase</keyword>
<dbReference type="AlphaFoldDB" id="A0A517ZH40"/>
<feature type="domain" description="Tryptophan synthase beta chain-like PALP" evidence="4">
    <location>
        <begin position="72"/>
        <end position="384"/>
    </location>
</feature>
<dbReference type="PANTHER" id="PTHR48078">
    <property type="entry name" value="THREONINE DEHYDRATASE, MITOCHONDRIAL-RELATED"/>
    <property type="match status" value="1"/>
</dbReference>
<dbReference type="KEGG" id="sdyn:Mal52_02420"/>
<sequence length="414" mass="44363">MHTSLTCAACGLDHAVDQLQNLCTACGKPLLAGYDLAALRETFTPDAVRRRATRSMWRFADVLPVDDVSEAVSLGEGQTPLLRLERRGAFAEFENLFVKDEAFNPTGSFKARGMAAAVTRAVALGAKVVALPSAGNAAGAATYYANRAGIECFLFMPEDTPPANIIESVVGGANVFLVNGLISDCGKLVKQGCEQFGWFDLSTLKEPFRIEGKKTMGYELAFDMADAAQATQLQLPDVIFYPTGGGTGLIGMWKAFDEMQQLGWIGPERPRMVVVQAENCAPVVRAFEQGADHAEMFANASTVASGLRVPAAVGDFIMLRVLRESNGTALTISDAELLDGVREFATQQGIYACPEGGAVWKAAQQLLKTGWLKPDEKIVLFNTGSGLKYNHLFPVGGLPVLDHTDPDCLDCVVG</sequence>
<organism evidence="5 6">
    <name type="scientific">Symmachiella dynata</name>
    <dbReference type="NCBI Taxonomy" id="2527995"/>
    <lineage>
        <taxon>Bacteria</taxon>
        <taxon>Pseudomonadati</taxon>
        <taxon>Planctomycetota</taxon>
        <taxon>Planctomycetia</taxon>
        <taxon>Planctomycetales</taxon>
        <taxon>Planctomycetaceae</taxon>
        <taxon>Symmachiella</taxon>
    </lineage>
</organism>
<dbReference type="EC" id="4.2.3.1" evidence="5"/>
<dbReference type="Gene3D" id="3.40.50.1100">
    <property type="match status" value="2"/>
</dbReference>
<dbReference type="InterPro" id="IPR036052">
    <property type="entry name" value="TrpB-like_PALP_sf"/>
</dbReference>
<proteinExistence type="predicted"/>
<dbReference type="GO" id="GO:0030170">
    <property type="term" value="F:pyridoxal phosphate binding"/>
    <property type="evidence" value="ECO:0007669"/>
    <property type="project" value="InterPro"/>
</dbReference>
<keyword evidence="2" id="KW-0663">Pyridoxal phosphate</keyword>
<dbReference type="EMBL" id="CP036276">
    <property type="protein sequence ID" value="QDU41788.1"/>
    <property type="molecule type" value="Genomic_DNA"/>
</dbReference>
<keyword evidence="6" id="KW-1185">Reference proteome</keyword>
<dbReference type="GO" id="GO:0004795">
    <property type="term" value="F:threonine synthase activity"/>
    <property type="evidence" value="ECO:0007669"/>
    <property type="project" value="UniProtKB-EC"/>
</dbReference>
<evidence type="ECO:0000313" key="6">
    <source>
        <dbReference type="Proteomes" id="UP000319383"/>
    </source>
</evidence>
<dbReference type="Proteomes" id="UP000319383">
    <property type="component" value="Chromosome"/>
</dbReference>
<dbReference type="GO" id="GO:0006565">
    <property type="term" value="P:L-serine catabolic process"/>
    <property type="evidence" value="ECO:0007669"/>
    <property type="project" value="TreeGrafter"/>
</dbReference>
<dbReference type="Pfam" id="PF00291">
    <property type="entry name" value="PALP"/>
    <property type="match status" value="1"/>
</dbReference>
<dbReference type="InterPro" id="IPR050147">
    <property type="entry name" value="Ser/Thr_Dehydratase"/>
</dbReference>
<dbReference type="SUPFAM" id="SSF53686">
    <property type="entry name" value="Tryptophan synthase beta subunit-like PLP-dependent enzymes"/>
    <property type="match status" value="1"/>
</dbReference>
<dbReference type="NCBIfam" id="NF006050">
    <property type="entry name" value="PRK08197.1"/>
    <property type="match status" value="1"/>
</dbReference>
<gene>
    <name evidence="5" type="primary">thrC_2</name>
    <name evidence="5" type="ORF">Mal52_02420</name>
</gene>
<evidence type="ECO:0000259" key="4">
    <source>
        <dbReference type="Pfam" id="PF00291"/>
    </source>
</evidence>
<evidence type="ECO:0000256" key="2">
    <source>
        <dbReference type="ARBA" id="ARBA00022898"/>
    </source>
</evidence>
<dbReference type="PROSITE" id="PS00165">
    <property type="entry name" value="DEHYDRATASE_SER_THR"/>
    <property type="match status" value="1"/>
</dbReference>
<evidence type="ECO:0000256" key="3">
    <source>
        <dbReference type="ARBA" id="ARBA00023239"/>
    </source>
</evidence>
<protein>
    <submittedName>
        <fullName evidence="5">Threonine synthase</fullName>
        <ecNumber evidence="5">4.2.3.1</ecNumber>
    </submittedName>
</protein>
<name>A0A517ZH40_9PLAN</name>
<dbReference type="GO" id="GO:0006567">
    <property type="term" value="P:L-threonine catabolic process"/>
    <property type="evidence" value="ECO:0007669"/>
    <property type="project" value="TreeGrafter"/>
</dbReference>